<organism evidence="1 2">
    <name type="scientific">Niveispirillum cyanobacteriorum</name>
    <dbReference type="NCBI Taxonomy" id="1612173"/>
    <lineage>
        <taxon>Bacteria</taxon>
        <taxon>Pseudomonadati</taxon>
        <taxon>Pseudomonadota</taxon>
        <taxon>Alphaproteobacteria</taxon>
        <taxon>Rhodospirillales</taxon>
        <taxon>Azospirillaceae</taxon>
        <taxon>Niveispirillum</taxon>
    </lineage>
</organism>
<name>A0A2K9NKK5_9PROT</name>
<evidence type="ECO:0000313" key="1">
    <source>
        <dbReference type="EMBL" id="AUN33583.1"/>
    </source>
</evidence>
<dbReference type="OrthoDB" id="7561968at2"/>
<keyword evidence="1" id="KW-0614">Plasmid</keyword>
<dbReference type="Gene3D" id="2.60.120.260">
    <property type="entry name" value="Galactose-binding domain-like"/>
    <property type="match status" value="2"/>
</dbReference>
<evidence type="ECO:0000313" key="2">
    <source>
        <dbReference type="Proteomes" id="UP000234752"/>
    </source>
</evidence>
<gene>
    <name evidence="1" type="ORF">C0V82_24920</name>
</gene>
<dbReference type="EMBL" id="CP025613">
    <property type="protein sequence ID" value="AUN33583.1"/>
    <property type="molecule type" value="Genomic_DNA"/>
</dbReference>
<protein>
    <submittedName>
        <fullName evidence="1">Uncharacterized protein</fullName>
    </submittedName>
</protein>
<proteinExistence type="predicted"/>
<dbReference type="InterPro" id="IPR008979">
    <property type="entry name" value="Galactose-bd-like_sf"/>
</dbReference>
<geneLocation type="plasmid" evidence="1 2">
    <name>unnamed1</name>
</geneLocation>
<dbReference type="SUPFAM" id="SSF49785">
    <property type="entry name" value="Galactose-binding domain-like"/>
    <property type="match status" value="2"/>
</dbReference>
<accession>A0A2K9NKK5</accession>
<reference evidence="1 2" key="1">
    <citation type="submission" date="2017-12" db="EMBL/GenBank/DDBJ databases">
        <title>Genomes of bacteria within cyanobacterial aggregates.</title>
        <authorList>
            <person name="Cai H."/>
        </authorList>
    </citation>
    <scope>NUCLEOTIDE SEQUENCE [LARGE SCALE GENOMIC DNA]</scope>
    <source>
        <strain evidence="1 2">TH16</strain>
        <plasmid evidence="1 2">unnamed1</plasmid>
    </source>
</reference>
<sequence>MCGKRWVLPVVAFALLAGGGIGAPTRAMADAAALAALQAQLPGKLMNDPTVLDWTVYGQGQKNKRVKTPAIGGGAAMQVTSPSASEAAHNIGINVPLTAGFTPGQAITVAFWARTVSADTPDGNGKLGLRLQLNEAPYSGFGDTMLAIGPEWKMYEVKAQASISVDPGKAVLGFQVAAAKQVVEIGQIFVLDMGMKAVAAAPAGGGATSIKMPVPQGLPGKLLNDAASIDWPVYGANQSNAKVETPDAGGGYALRISSPAADEKPYNIGVSVPLVAAIAPDRDITVAFWARTISAETPDGKGRIGLRMQENAAPYAGFGDNMLSVGPDWKLHQVKMRSSMALDAGKGVLGFQIAGAKQVVEIGQVYVLDMTK</sequence>
<dbReference type="KEGG" id="ncb:C0V82_24920"/>
<dbReference type="Proteomes" id="UP000234752">
    <property type="component" value="Plasmid unnamed1"/>
</dbReference>
<dbReference type="RefSeq" id="WP_102115092.1">
    <property type="nucleotide sequence ID" value="NZ_BMGN01000001.1"/>
</dbReference>
<dbReference type="AlphaFoldDB" id="A0A2K9NKK5"/>
<keyword evidence="2" id="KW-1185">Reference proteome</keyword>